<reference evidence="4 5" key="1">
    <citation type="submission" date="2018-09" db="EMBL/GenBank/DDBJ databases">
        <authorList>
            <person name="Tagini F."/>
        </authorList>
    </citation>
    <scope>NUCLEOTIDE SEQUENCE [LARGE SCALE GENOMIC DNA]</scope>
    <source>
        <strain evidence="3 4">MK4</strain>
        <strain evidence="2 5">MK42</strain>
    </source>
</reference>
<sequence>MIMFSMTNITTERQCVWLRQAMFAVTVVAVMVLGACSLVFPKPHSSGSSNPFDDSAHPMTDDQIKAQVIEPAKQIVTAANLQGVSGGFSFASCNDQGDPPYQGTVTITFLIHGEPDTYFQQVRAAMLSHGWNAGPPPGQHLHGTTLNKNGVTANISFLPSDHSYGQIILDGECRNTTDHRHDPGAGLDITNQLTAP</sequence>
<keyword evidence="1" id="KW-0472">Membrane</keyword>
<proteinExistence type="predicted"/>
<gene>
    <name evidence="2" type="primary">lppJ_5</name>
    <name evidence="3" type="synonym">lppJ_6</name>
    <name evidence="2" type="ORF">LAUMK42_01389</name>
    <name evidence="3" type="ORF">LAUMK4_01175</name>
</gene>
<organism evidence="2 5">
    <name type="scientific">Mycobacterium persicum</name>
    <dbReference type="NCBI Taxonomy" id="1487726"/>
    <lineage>
        <taxon>Bacteria</taxon>
        <taxon>Bacillati</taxon>
        <taxon>Actinomycetota</taxon>
        <taxon>Actinomycetes</taxon>
        <taxon>Mycobacteriales</taxon>
        <taxon>Mycobacteriaceae</taxon>
        <taxon>Mycobacterium</taxon>
    </lineage>
</organism>
<evidence type="ECO:0000313" key="2">
    <source>
        <dbReference type="EMBL" id="VAZ82581.1"/>
    </source>
</evidence>
<dbReference type="EMBL" id="UPHM01000022">
    <property type="protein sequence ID" value="VAZ89744.1"/>
    <property type="molecule type" value="Genomic_DNA"/>
</dbReference>
<keyword evidence="4" id="KW-1185">Reference proteome</keyword>
<dbReference type="Proteomes" id="UP000279331">
    <property type="component" value="Unassembled WGS sequence"/>
</dbReference>
<keyword evidence="1" id="KW-1133">Transmembrane helix</keyword>
<accession>A0AB38UQ74</accession>
<evidence type="ECO:0000313" key="4">
    <source>
        <dbReference type="Proteomes" id="UP000271464"/>
    </source>
</evidence>
<dbReference type="AlphaFoldDB" id="A0AB38UQ74"/>
<comment type="caution">
    <text evidence="2">The sequence shown here is derived from an EMBL/GenBank/DDBJ whole genome shotgun (WGS) entry which is preliminary data.</text>
</comment>
<protein>
    <submittedName>
        <fullName evidence="2">Lipoprotein LppJ</fullName>
    </submittedName>
</protein>
<evidence type="ECO:0000313" key="5">
    <source>
        <dbReference type="Proteomes" id="UP000279331"/>
    </source>
</evidence>
<dbReference type="EMBL" id="UPHL01000037">
    <property type="protein sequence ID" value="VAZ82581.1"/>
    <property type="molecule type" value="Genomic_DNA"/>
</dbReference>
<dbReference type="Proteomes" id="UP000271464">
    <property type="component" value="Unassembled WGS sequence"/>
</dbReference>
<evidence type="ECO:0000313" key="3">
    <source>
        <dbReference type="EMBL" id="VAZ89744.1"/>
    </source>
</evidence>
<evidence type="ECO:0000256" key="1">
    <source>
        <dbReference type="SAM" id="Phobius"/>
    </source>
</evidence>
<feature type="transmembrane region" description="Helical" evidence="1">
    <location>
        <begin position="21"/>
        <end position="40"/>
    </location>
</feature>
<keyword evidence="1" id="KW-0812">Transmembrane</keyword>
<name>A0AB38UQ74_9MYCO</name>
<keyword evidence="2" id="KW-0449">Lipoprotein</keyword>